<dbReference type="EMBL" id="FUXM01000038">
    <property type="protein sequence ID" value="SKA20856.1"/>
    <property type="molecule type" value="Genomic_DNA"/>
</dbReference>
<evidence type="ECO:0000313" key="2">
    <source>
        <dbReference type="EMBL" id="SKA20856.1"/>
    </source>
</evidence>
<gene>
    <name evidence="2" type="ORF">SAMN02745885_02330</name>
</gene>
<dbReference type="RefSeq" id="WP_078666329.1">
    <property type="nucleotide sequence ID" value="NZ_FUXM01000038.1"/>
</dbReference>
<evidence type="ECO:0008006" key="4">
    <source>
        <dbReference type="Google" id="ProtNLM"/>
    </source>
</evidence>
<accession>A0A1T4RYD0</accession>
<organism evidence="2 3">
    <name type="scientific">Carboxydocella sporoproducens DSM 16521</name>
    <dbReference type="NCBI Taxonomy" id="1121270"/>
    <lineage>
        <taxon>Bacteria</taxon>
        <taxon>Bacillati</taxon>
        <taxon>Bacillota</taxon>
        <taxon>Clostridia</taxon>
        <taxon>Eubacteriales</taxon>
        <taxon>Clostridiales Family XVI. Incertae Sedis</taxon>
        <taxon>Carboxydocella</taxon>
    </lineage>
</organism>
<feature type="region of interest" description="Disordered" evidence="1">
    <location>
        <begin position="43"/>
        <end position="82"/>
    </location>
</feature>
<dbReference type="AlphaFoldDB" id="A0A1T4RYD0"/>
<reference evidence="3" key="1">
    <citation type="submission" date="2017-02" db="EMBL/GenBank/DDBJ databases">
        <authorList>
            <person name="Varghese N."/>
            <person name="Submissions S."/>
        </authorList>
    </citation>
    <scope>NUCLEOTIDE SEQUENCE [LARGE SCALE GENOMIC DNA]</scope>
    <source>
        <strain evidence="3">DSM 16521</strain>
    </source>
</reference>
<proteinExistence type="predicted"/>
<keyword evidence="3" id="KW-1185">Reference proteome</keyword>
<feature type="compositionally biased region" description="Polar residues" evidence="1">
    <location>
        <begin position="43"/>
        <end position="57"/>
    </location>
</feature>
<evidence type="ECO:0000256" key="1">
    <source>
        <dbReference type="SAM" id="MobiDB-lite"/>
    </source>
</evidence>
<sequence length="157" mass="17273">MKRKTFIIWLVVMALAGLTGGAATRFYLTGQWPWQAAEQNITTDSTGTEQPAPNAQKNPPVVQDETTATPEKQPESNGVEKQVEGQIVTIDYRQKTLTLDQALDDNSEKVEGKLTLAPGAEIKIDGKKSVFNDIAIGDYAVLKINDRKEITSITIKR</sequence>
<protein>
    <recommendedName>
        <fullName evidence="4">DUF5666 domain-containing protein</fullName>
    </recommendedName>
</protein>
<dbReference type="Proteomes" id="UP000189933">
    <property type="component" value="Unassembled WGS sequence"/>
</dbReference>
<name>A0A1T4RYD0_9FIRM</name>
<evidence type="ECO:0000313" key="3">
    <source>
        <dbReference type="Proteomes" id="UP000189933"/>
    </source>
</evidence>